<dbReference type="Proteomes" id="UP000887565">
    <property type="component" value="Unplaced"/>
</dbReference>
<reference evidence="3" key="1">
    <citation type="submission" date="2022-11" db="UniProtKB">
        <authorList>
            <consortium name="WormBaseParasite"/>
        </authorList>
    </citation>
    <scope>IDENTIFICATION</scope>
</reference>
<evidence type="ECO:0000256" key="1">
    <source>
        <dbReference type="SAM" id="MobiDB-lite"/>
    </source>
</evidence>
<name>A0A915HQX2_ROMCU</name>
<dbReference type="WBParaSite" id="nRc.2.0.1.t03906-RA">
    <property type="protein sequence ID" value="nRc.2.0.1.t03906-RA"/>
    <property type="gene ID" value="nRc.2.0.1.g03906"/>
</dbReference>
<accession>A0A915HQX2</accession>
<evidence type="ECO:0000313" key="2">
    <source>
        <dbReference type="Proteomes" id="UP000887565"/>
    </source>
</evidence>
<protein>
    <submittedName>
        <fullName evidence="3">Uncharacterized protein</fullName>
    </submittedName>
</protein>
<keyword evidence="2" id="KW-1185">Reference proteome</keyword>
<dbReference type="AlphaFoldDB" id="A0A915HQX2"/>
<proteinExistence type="predicted"/>
<organism evidence="2 3">
    <name type="scientific">Romanomermis culicivorax</name>
    <name type="common">Nematode worm</name>
    <dbReference type="NCBI Taxonomy" id="13658"/>
    <lineage>
        <taxon>Eukaryota</taxon>
        <taxon>Metazoa</taxon>
        <taxon>Ecdysozoa</taxon>
        <taxon>Nematoda</taxon>
        <taxon>Enoplea</taxon>
        <taxon>Dorylaimia</taxon>
        <taxon>Mermithida</taxon>
        <taxon>Mermithoidea</taxon>
        <taxon>Mermithidae</taxon>
        <taxon>Romanomermis</taxon>
    </lineage>
</organism>
<evidence type="ECO:0000313" key="3">
    <source>
        <dbReference type="WBParaSite" id="nRc.2.0.1.t03906-RA"/>
    </source>
</evidence>
<feature type="region of interest" description="Disordered" evidence="1">
    <location>
        <begin position="79"/>
        <end position="101"/>
    </location>
</feature>
<sequence>MLDEKCKAYLISYNKIPEITVNFGYQPSESPSMQLSPLPSDSRRRESVVEQAPNIKHYAGSDKLRPTLAELHRELNNNDRCYPVQNDLSKDAESSNVEARNAAKQAAPVKFGWIVGV</sequence>